<dbReference type="PANTHER" id="PTHR14398:SF0">
    <property type="entry name" value="ZINC FINGER PROTEIN SWM"/>
    <property type="match status" value="1"/>
</dbReference>
<gene>
    <name evidence="5" type="primary">20194457</name>
    <name evidence="4" type="ORF">HELRODRAFT_100565</name>
</gene>
<evidence type="ECO:0000313" key="5">
    <source>
        <dbReference type="EnsemblMetazoa" id="HelroP100565"/>
    </source>
</evidence>
<evidence type="ECO:0000256" key="1">
    <source>
        <dbReference type="ARBA" id="ARBA00022884"/>
    </source>
</evidence>
<feature type="compositionally biased region" description="Low complexity" evidence="2">
    <location>
        <begin position="256"/>
        <end position="272"/>
    </location>
</feature>
<sequence length="272" mass="31684">MQIEDKEALKSWLLDELQPIYDAEPTSLADYVIALLKKNKNEKDLMDSCLEKLQVFLNEKTHCFVESLFEVLQSKKYLPDTSKTSYSSKDRLSRTTGQQQHPQMSTATHHSSHHHQQQQHLHQQQQQHQQHHHAVSYKNMPKRDQEQIRPSDFAGASSSRYHRYDRSRRDDYDLSRERGSRKSLKDTQHQSPCSKFRNNSRDRLRKSIENARLKSSETYRELLSPPLRLPACARKRSSRSISRSDGRGTSRRSYESKLSVTSSRSSSSEGTP</sequence>
<dbReference type="InParanoid" id="T1ED05"/>
<dbReference type="InterPro" id="IPR002483">
    <property type="entry name" value="PWI_dom"/>
</dbReference>
<evidence type="ECO:0000259" key="3">
    <source>
        <dbReference type="Pfam" id="PF01480"/>
    </source>
</evidence>
<feature type="compositionally biased region" description="Basic and acidic residues" evidence="2">
    <location>
        <begin position="199"/>
        <end position="211"/>
    </location>
</feature>
<dbReference type="EnsemblMetazoa" id="HelroT100565">
    <property type="protein sequence ID" value="HelroP100565"/>
    <property type="gene ID" value="HelroG100565"/>
</dbReference>
<dbReference type="AlphaFoldDB" id="T1ED05"/>
<dbReference type="Proteomes" id="UP000015101">
    <property type="component" value="Unassembled WGS sequence"/>
</dbReference>
<organism evidence="5 6">
    <name type="scientific">Helobdella robusta</name>
    <name type="common">Californian leech</name>
    <dbReference type="NCBI Taxonomy" id="6412"/>
    <lineage>
        <taxon>Eukaryota</taxon>
        <taxon>Metazoa</taxon>
        <taxon>Spiralia</taxon>
        <taxon>Lophotrochozoa</taxon>
        <taxon>Annelida</taxon>
        <taxon>Clitellata</taxon>
        <taxon>Hirudinea</taxon>
        <taxon>Rhynchobdellida</taxon>
        <taxon>Glossiphoniidae</taxon>
        <taxon>Helobdella</taxon>
    </lineage>
</organism>
<reference evidence="6" key="1">
    <citation type="submission" date="2012-12" db="EMBL/GenBank/DDBJ databases">
        <authorList>
            <person name="Hellsten U."/>
            <person name="Grimwood J."/>
            <person name="Chapman J.A."/>
            <person name="Shapiro H."/>
            <person name="Aerts A."/>
            <person name="Otillar R.P."/>
            <person name="Terry A.Y."/>
            <person name="Boore J.L."/>
            <person name="Simakov O."/>
            <person name="Marletaz F."/>
            <person name="Cho S.-J."/>
            <person name="Edsinger-Gonzales E."/>
            <person name="Havlak P."/>
            <person name="Kuo D.-H."/>
            <person name="Larsson T."/>
            <person name="Lv J."/>
            <person name="Arendt D."/>
            <person name="Savage R."/>
            <person name="Osoegawa K."/>
            <person name="de Jong P."/>
            <person name="Lindberg D.R."/>
            <person name="Seaver E.C."/>
            <person name="Weisblat D.A."/>
            <person name="Putnam N.H."/>
            <person name="Grigoriev I.V."/>
            <person name="Rokhsar D.S."/>
        </authorList>
    </citation>
    <scope>NUCLEOTIDE SEQUENCE</scope>
</reference>
<dbReference type="CTD" id="20194457"/>
<dbReference type="RefSeq" id="XP_009020475.1">
    <property type="nucleotide sequence ID" value="XM_009022227.1"/>
</dbReference>
<reference evidence="4 6" key="2">
    <citation type="journal article" date="2013" name="Nature">
        <title>Insights into bilaterian evolution from three spiralian genomes.</title>
        <authorList>
            <person name="Simakov O."/>
            <person name="Marletaz F."/>
            <person name="Cho S.J."/>
            <person name="Edsinger-Gonzales E."/>
            <person name="Havlak P."/>
            <person name="Hellsten U."/>
            <person name="Kuo D.H."/>
            <person name="Larsson T."/>
            <person name="Lv J."/>
            <person name="Arendt D."/>
            <person name="Savage R."/>
            <person name="Osoegawa K."/>
            <person name="de Jong P."/>
            <person name="Grimwood J."/>
            <person name="Chapman J.A."/>
            <person name="Shapiro H."/>
            <person name="Aerts A."/>
            <person name="Otillar R.P."/>
            <person name="Terry A.Y."/>
            <person name="Boore J.L."/>
            <person name="Grigoriev I.V."/>
            <person name="Lindberg D.R."/>
            <person name="Seaver E.C."/>
            <person name="Weisblat D.A."/>
            <person name="Putnam N.H."/>
            <person name="Rokhsar D.S."/>
        </authorList>
    </citation>
    <scope>NUCLEOTIDE SEQUENCE</scope>
</reference>
<keyword evidence="1" id="KW-0694">RNA-binding</keyword>
<dbReference type="GO" id="GO:0003723">
    <property type="term" value="F:RNA binding"/>
    <property type="evidence" value="ECO:0007669"/>
    <property type="project" value="UniProtKB-KW"/>
</dbReference>
<dbReference type="HOGENOM" id="CLU_1025151_0_0_1"/>
<dbReference type="InterPro" id="IPR045137">
    <property type="entry name" value="RBM26/27"/>
</dbReference>
<dbReference type="PANTHER" id="PTHR14398">
    <property type="entry name" value="RNA RECOGNITION RRM/RNP DOMAIN"/>
    <property type="match status" value="1"/>
</dbReference>
<dbReference type="OrthoDB" id="443401at2759"/>
<dbReference type="Pfam" id="PF01480">
    <property type="entry name" value="PWI"/>
    <property type="match status" value="1"/>
</dbReference>
<evidence type="ECO:0000313" key="6">
    <source>
        <dbReference type="Proteomes" id="UP000015101"/>
    </source>
</evidence>
<name>T1ED05_HELRO</name>
<dbReference type="KEGG" id="hro:HELRODRAFT_100565"/>
<feature type="compositionally biased region" description="Basic and acidic residues" evidence="2">
    <location>
        <begin position="242"/>
        <end position="255"/>
    </location>
</feature>
<dbReference type="EMBL" id="KB096785">
    <property type="protein sequence ID" value="ESO01239.1"/>
    <property type="molecule type" value="Genomic_DNA"/>
</dbReference>
<evidence type="ECO:0000313" key="4">
    <source>
        <dbReference type="EMBL" id="ESO01239.1"/>
    </source>
</evidence>
<evidence type="ECO:0000256" key="2">
    <source>
        <dbReference type="SAM" id="MobiDB-lite"/>
    </source>
</evidence>
<dbReference type="GeneID" id="20194457"/>
<dbReference type="eggNOG" id="KOG2135">
    <property type="taxonomic scope" value="Eukaryota"/>
</dbReference>
<protein>
    <recommendedName>
        <fullName evidence="3">PWI domain-containing protein</fullName>
    </recommendedName>
</protein>
<feature type="compositionally biased region" description="Basic and acidic residues" evidence="2">
    <location>
        <begin position="162"/>
        <end position="188"/>
    </location>
</feature>
<feature type="compositionally biased region" description="Low complexity" evidence="2">
    <location>
        <begin position="118"/>
        <end position="128"/>
    </location>
</feature>
<feature type="region of interest" description="Disordered" evidence="2">
    <location>
        <begin position="80"/>
        <end position="211"/>
    </location>
</feature>
<accession>T1ED05</accession>
<feature type="region of interest" description="Disordered" evidence="2">
    <location>
        <begin position="228"/>
        <end position="272"/>
    </location>
</feature>
<reference evidence="5" key="3">
    <citation type="submission" date="2015-06" db="UniProtKB">
        <authorList>
            <consortium name="EnsemblMetazoa"/>
        </authorList>
    </citation>
    <scope>IDENTIFICATION</scope>
</reference>
<dbReference type="Gene3D" id="1.20.1390.10">
    <property type="entry name" value="PWI domain"/>
    <property type="match status" value="1"/>
</dbReference>
<feature type="compositionally biased region" description="Polar residues" evidence="2">
    <location>
        <begin position="94"/>
        <end position="108"/>
    </location>
</feature>
<dbReference type="SUPFAM" id="SSF81995">
    <property type="entry name" value="beta-sandwich domain of Sec23/24"/>
    <property type="match status" value="1"/>
</dbReference>
<keyword evidence="6" id="KW-1185">Reference proteome</keyword>
<dbReference type="EMBL" id="AMQM01005028">
    <property type="status" value="NOT_ANNOTATED_CDS"/>
    <property type="molecule type" value="Genomic_DNA"/>
</dbReference>
<feature type="domain" description="PWI" evidence="3">
    <location>
        <begin position="7"/>
        <end position="75"/>
    </location>
</feature>
<proteinExistence type="predicted"/>